<keyword evidence="10" id="KW-1185">Reference proteome</keyword>
<evidence type="ECO:0000259" key="8">
    <source>
        <dbReference type="Pfam" id="PF05368"/>
    </source>
</evidence>
<dbReference type="AlphaFoldDB" id="A0A1Q5UGJ7"/>
<comment type="similarity">
    <text evidence="3">Belongs to the NmrA-type oxidoreductase family.</text>
</comment>
<dbReference type="Pfam" id="PF05368">
    <property type="entry name" value="NmrA"/>
    <property type="match status" value="1"/>
</dbReference>
<evidence type="ECO:0000256" key="2">
    <source>
        <dbReference type="ARBA" id="ARBA00004556"/>
    </source>
</evidence>
<dbReference type="GO" id="GO:0005634">
    <property type="term" value="C:nucleus"/>
    <property type="evidence" value="ECO:0007669"/>
    <property type="project" value="UniProtKB-SubCell"/>
</dbReference>
<evidence type="ECO:0000256" key="4">
    <source>
        <dbReference type="ARBA" id="ARBA00022490"/>
    </source>
</evidence>
<keyword evidence="5" id="KW-0521">NADP</keyword>
<dbReference type="InterPro" id="IPR008030">
    <property type="entry name" value="NmrA-like"/>
</dbReference>
<dbReference type="CDD" id="cd05251">
    <property type="entry name" value="NmrA_like_SDR_a"/>
    <property type="match status" value="1"/>
</dbReference>
<evidence type="ECO:0000313" key="10">
    <source>
        <dbReference type="Proteomes" id="UP000186955"/>
    </source>
</evidence>
<keyword evidence="4" id="KW-0963">Cytoplasm</keyword>
<dbReference type="PANTHER" id="PTHR42748:SF31">
    <property type="entry name" value="NMRA-LIKE DOMAIN-CONTAINING PROTEIN-RELATED"/>
    <property type="match status" value="1"/>
</dbReference>
<dbReference type="Proteomes" id="UP000186955">
    <property type="component" value="Unassembled WGS sequence"/>
</dbReference>
<evidence type="ECO:0000256" key="1">
    <source>
        <dbReference type="ARBA" id="ARBA00004123"/>
    </source>
</evidence>
<reference evidence="9 10" key="1">
    <citation type="submission" date="2016-10" db="EMBL/GenBank/DDBJ databases">
        <title>Genome sequence of the ascomycete fungus Penicillium subrubescens.</title>
        <authorList>
            <person name="De Vries R.P."/>
            <person name="Peng M."/>
            <person name="Dilokpimol A."/>
            <person name="Hilden K."/>
            <person name="Makela M.R."/>
            <person name="Grigoriev I."/>
            <person name="Riley R."/>
            <person name="Granchi Z."/>
        </authorList>
    </citation>
    <scope>NUCLEOTIDE SEQUENCE [LARGE SCALE GENOMIC DNA]</scope>
    <source>
        <strain evidence="9 10">CBS 132785</strain>
    </source>
</reference>
<organism evidence="9 10">
    <name type="scientific">Penicillium subrubescens</name>
    <dbReference type="NCBI Taxonomy" id="1316194"/>
    <lineage>
        <taxon>Eukaryota</taxon>
        <taxon>Fungi</taxon>
        <taxon>Dikarya</taxon>
        <taxon>Ascomycota</taxon>
        <taxon>Pezizomycotina</taxon>
        <taxon>Eurotiomycetes</taxon>
        <taxon>Eurotiomycetidae</taxon>
        <taxon>Eurotiales</taxon>
        <taxon>Aspergillaceae</taxon>
        <taxon>Penicillium</taxon>
    </lineage>
</organism>
<evidence type="ECO:0000256" key="5">
    <source>
        <dbReference type="ARBA" id="ARBA00022857"/>
    </source>
</evidence>
<evidence type="ECO:0000256" key="6">
    <source>
        <dbReference type="ARBA" id="ARBA00023242"/>
    </source>
</evidence>
<dbReference type="Gene3D" id="3.40.50.720">
    <property type="entry name" value="NAD(P)-binding Rossmann-like Domain"/>
    <property type="match status" value="1"/>
</dbReference>
<dbReference type="Gene3D" id="3.90.25.10">
    <property type="entry name" value="UDP-galactose 4-epimerase, domain 1"/>
    <property type="match status" value="1"/>
</dbReference>
<name>A0A1Q5UGJ7_9EURO</name>
<evidence type="ECO:0000256" key="7">
    <source>
        <dbReference type="ARBA" id="ARBA00040296"/>
    </source>
</evidence>
<dbReference type="SUPFAM" id="SSF51735">
    <property type="entry name" value="NAD(P)-binding Rossmann-fold domains"/>
    <property type="match status" value="1"/>
</dbReference>
<evidence type="ECO:0000256" key="3">
    <source>
        <dbReference type="ARBA" id="ARBA00006328"/>
    </source>
</evidence>
<dbReference type="InterPro" id="IPR051164">
    <property type="entry name" value="NmrA-like_oxidored"/>
</dbReference>
<dbReference type="InterPro" id="IPR036291">
    <property type="entry name" value="NAD(P)-bd_dom_sf"/>
</dbReference>
<sequence>MSKQIIVVFGATGKQGGSVVSSLLSDSAAGKFHVRAITRDVTKASAKALALKGAEIVAADLSDGESIQKALKGAYGVYAVTNYWDHHSAELEFAQGKNIADACKKEGIQHLVWSSLLNVTKLSGGILSQVHHFDSKAKVEEYIRSEGIPATFMLPGFYMSNIPGGNLRKTPEGTWKLALPIPGDSPIPLFASEYDTGKFVKGILLKRDETLGKRIYAATKYYTPLEILATFKDEYPNAGKVAVFSELPHAVFKGILAAAGMPEVAQEELLENMRLMPEFGYYGGEALDSSVDSGGCRPGEKWVSAASTSCD</sequence>
<evidence type="ECO:0000313" key="9">
    <source>
        <dbReference type="EMBL" id="OKP11592.1"/>
    </source>
</evidence>
<gene>
    <name evidence="9" type="ORF">PENSUB_2894</name>
</gene>
<dbReference type="FunFam" id="3.40.50.720:FF:000181">
    <property type="entry name" value="NmrA-like family domain-containing protein 1"/>
    <property type="match status" value="1"/>
</dbReference>
<dbReference type="EMBL" id="MNBE01000276">
    <property type="protein sequence ID" value="OKP11592.1"/>
    <property type="molecule type" value="Genomic_DNA"/>
</dbReference>
<feature type="domain" description="NmrA-like" evidence="8">
    <location>
        <begin position="3"/>
        <end position="292"/>
    </location>
</feature>
<keyword evidence="6" id="KW-0539">Nucleus</keyword>
<dbReference type="STRING" id="1316194.A0A1Q5UGJ7"/>
<dbReference type="GO" id="GO:0048471">
    <property type="term" value="C:perinuclear region of cytoplasm"/>
    <property type="evidence" value="ECO:0007669"/>
    <property type="project" value="UniProtKB-SubCell"/>
</dbReference>
<proteinExistence type="inferred from homology"/>
<comment type="subcellular location">
    <subcellularLocation>
        <location evidence="2">Cytoplasm</location>
        <location evidence="2">Perinuclear region</location>
    </subcellularLocation>
    <subcellularLocation>
        <location evidence="1">Nucleus</location>
    </subcellularLocation>
</comment>
<dbReference type="PANTHER" id="PTHR42748">
    <property type="entry name" value="NITROGEN METABOLITE REPRESSION PROTEIN NMRA FAMILY MEMBER"/>
    <property type="match status" value="1"/>
</dbReference>
<protein>
    <recommendedName>
        <fullName evidence="7">NmrA-like family domain-containing protein 1</fullName>
    </recommendedName>
</protein>
<comment type="caution">
    <text evidence="9">The sequence shown here is derived from an EMBL/GenBank/DDBJ whole genome shotgun (WGS) entry which is preliminary data.</text>
</comment>
<accession>A0A1Q5UGJ7</accession>